<protein>
    <submittedName>
        <fullName evidence="1">Uncharacterized protein</fullName>
    </submittedName>
</protein>
<dbReference type="RefSeq" id="WP_101839204.1">
    <property type="nucleotide sequence ID" value="NZ_JACNQW010000011.1"/>
</dbReference>
<sequence>MVANVIYRGPVEREPETINLPVAAALTPGVAVKVASGKLAAAADTTGRWLILGNRRFIGQAITTAYAANETGVAYRVEGEQEYNVRLAAAAYTVGQELTIGTGGVFKAAATGNQVVATFDEKAGRTLAAEGFADVVILSTPYAKA</sequence>
<organism evidence="1 2">
    <name type="scientific">Klebsiella quasipneumoniae</name>
    <dbReference type="NCBI Taxonomy" id="1463165"/>
    <lineage>
        <taxon>Bacteria</taxon>
        <taxon>Pseudomonadati</taxon>
        <taxon>Pseudomonadota</taxon>
        <taxon>Gammaproteobacteria</taxon>
        <taxon>Enterobacterales</taxon>
        <taxon>Enterobacteriaceae</taxon>
        <taxon>Klebsiella/Raoultella group</taxon>
        <taxon>Klebsiella</taxon>
        <taxon>Klebsiella pneumoniae complex</taxon>
    </lineage>
</organism>
<dbReference type="EMBL" id="JACNQW010000011">
    <property type="protein sequence ID" value="MBC5047089.1"/>
    <property type="molecule type" value="Genomic_DNA"/>
</dbReference>
<reference evidence="1" key="1">
    <citation type="submission" date="2020-08" db="EMBL/GenBank/DDBJ databases">
        <title>Genomic evolution and epidemiology of Klebsiella pneumoniae from a major hospital in Beijing, China, over a fifteen-year period: dissemination of known and novel high-risk clones.</title>
        <authorList>
            <person name="Palmieri M."/>
        </authorList>
    </citation>
    <scope>NUCLEOTIDE SEQUENCE</scope>
    <source>
        <strain evidence="1">K7050</strain>
    </source>
</reference>
<comment type="caution">
    <text evidence="1">The sequence shown here is derived from an EMBL/GenBank/DDBJ whole genome shotgun (WGS) entry which is preliminary data.</text>
</comment>
<gene>
    <name evidence="1" type="ORF">H8L09_17180</name>
</gene>
<evidence type="ECO:0000313" key="2">
    <source>
        <dbReference type="Proteomes" id="UP000646540"/>
    </source>
</evidence>
<proteinExistence type="predicted"/>
<accession>A0A8I0DCM7</accession>
<dbReference type="Proteomes" id="UP000646540">
    <property type="component" value="Unassembled WGS sequence"/>
</dbReference>
<name>A0A8I0DCM7_9ENTR</name>
<evidence type="ECO:0000313" key="1">
    <source>
        <dbReference type="EMBL" id="MBC5047089.1"/>
    </source>
</evidence>
<dbReference type="AlphaFoldDB" id="A0A8I0DCM7"/>